<proteinExistence type="predicted"/>
<dbReference type="Proteomes" id="UP000011058">
    <property type="component" value="Chromosome"/>
</dbReference>
<keyword evidence="2" id="KW-1185">Reference proteome</keyword>
<dbReference type="eggNOG" id="ENOG5032YX9">
    <property type="taxonomic scope" value="Bacteria"/>
</dbReference>
<sequence length="157" mass="16940">MNSQFLAAITCLIGLAGCQSRPANQTETTADSSAATPASAPQAQQCYAYVSARDTVRLTLLPQGDSLTGELTYKLAEKDQNIGTLRGRMRGDTLLARYTFQSEGIESVREVAFLKQADALVEGYGPVAEQNGQQVFADRTKLAFTSTLRLTPTDCPR</sequence>
<dbReference type="AlphaFoldDB" id="I0KBE1"/>
<protein>
    <submittedName>
        <fullName evidence="1">Uncharacterized protein</fullName>
    </submittedName>
</protein>
<dbReference type="PATRIC" id="fig|1166018.3.peg.5212"/>
<dbReference type="EMBL" id="HE796683">
    <property type="protein sequence ID" value="CCH01444.1"/>
    <property type="molecule type" value="Genomic_DNA"/>
</dbReference>
<reference evidence="1 2" key="1">
    <citation type="journal article" date="2012" name="J. Bacteriol.">
        <title>Genome Sequence of Fibrella aestuarina BUZ 2T, a Filamentous Marine Bacterium.</title>
        <authorList>
            <person name="Filippini M."/>
            <person name="Qi W."/>
            <person name="Blom J."/>
            <person name="Goesmann A."/>
            <person name="Smits T.H."/>
            <person name="Bagheri H.C."/>
        </authorList>
    </citation>
    <scope>NUCLEOTIDE SEQUENCE [LARGE SCALE GENOMIC DNA]</scope>
    <source>
        <strain evidence="2">BUZ 2T</strain>
    </source>
</reference>
<organism evidence="1 2">
    <name type="scientific">Fibrella aestuarina BUZ 2</name>
    <dbReference type="NCBI Taxonomy" id="1166018"/>
    <lineage>
        <taxon>Bacteria</taxon>
        <taxon>Pseudomonadati</taxon>
        <taxon>Bacteroidota</taxon>
        <taxon>Cytophagia</taxon>
        <taxon>Cytophagales</taxon>
        <taxon>Spirosomataceae</taxon>
        <taxon>Fibrella</taxon>
    </lineage>
</organism>
<evidence type="ECO:0000313" key="1">
    <source>
        <dbReference type="EMBL" id="CCH01444.1"/>
    </source>
</evidence>
<dbReference type="KEGG" id="fae:FAES_3436"/>
<dbReference type="HOGENOM" id="CLU_126586_0_0_10"/>
<dbReference type="RefSeq" id="WP_015332543.1">
    <property type="nucleotide sequence ID" value="NC_020054.1"/>
</dbReference>
<dbReference type="STRING" id="1166018.FAES_3436"/>
<gene>
    <name evidence="1" type="ORF">FAES_3436</name>
</gene>
<name>I0KBE1_9BACT</name>
<dbReference type="OrthoDB" id="794403at2"/>
<accession>I0KBE1</accession>
<evidence type="ECO:0000313" key="2">
    <source>
        <dbReference type="Proteomes" id="UP000011058"/>
    </source>
</evidence>